<evidence type="ECO:0000313" key="11">
    <source>
        <dbReference type="EMBL" id="CAD7460859.1"/>
    </source>
</evidence>
<evidence type="ECO:0000256" key="4">
    <source>
        <dbReference type="ARBA" id="ARBA00022692"/>
    </source>
</evidence>
<comment type="subcellular location">
    <subcellularLocation>
        <location evidence="1 9">Mitochondrion inner membrane</location>
        <topology evidence="1 9">Multi-pass membrane protein</topology>
    </subcellularLocation>
</comment>
<protein>
    <recommendedName>
        <fullName evidence="9">Mitochondrial pyruvate carrier</fullName>
    </recommendedName>
</protein>
<feature type="signal peptide" evidence="10">
    <location>
        <begin position="1"/>
        <end position="18"/>
    </location>
</feature>
<dbReference type="AlphaFoldDB" id="A0A7R9ILX1"/>
<proteinExistence type="inferred from homology"/>
<feature type="chain" id="PRO_5031252981" description="Mitochondrial pyruvate carrier" evidence="10">
    <location>
        <begin position="19"/>
        <end position="180"/>
    </location>
</feature>
<dbReference type="InterPro" id="IPR005336">
    <property type="entry name" value="MPC"/>
</dbReference>
<dbReference type="GO" id="GO:0006850">
    <property type="term" value="P:pyruvate import into mitochondria"/>
    <property type="evidence" value="ECO:0007669"/>
    <property type="project" value="InterPro"/>
</dbReference>
<keyword evidence="7 9" id="KW-0496">Mitochondrion</keyword>
<keyword evidence="5 9" id="KW-0999">Mitochondrion inner membrane</keyword>
<gene>
    <name evidence="11" type="ORF">TTEB3V08_LOCUS8776</name>
</gene>
<keyword evidence="3 9" id="KW-0813">Transport</keyword>
<dbReference type="GO" id="GO:0005743">
    <property type="term" value="C:mitochondrial inner membrane"/>
    <property type="evidence" value="ECO:0007669"/>
    <property type="project" value="UniProtKB-SubCell"/>
</dbReference>
<evidence type="ECO:0000256" key="10">
    <source>
        <dbReference type="SAM" id="SignalP"/>
    </source>
</evidence>
<accession>A0A7R9ILX1</accession>
<evidence type="ECO:0000256" key="9">
    <source>
        <dbReference type="RuleBase" id="RU363100"/>
    </source>
</evidence>
<evidence type="ECO:0000256" key="5">
    <source>
        <dbReference type="ARBA" id="ARBA00022792"/>
    </source>
</evidence>
<dbReference type="EMBL" id="OE004117">
    <property type="protein sequence ID" value="CAD7460859.1"/>
    <property type="molecule type" value="Genomic_DNA"/>
</dbReference>
<keyword evidence="8" id="KW-0472">Membrane</keyword>
<evidence type="ECO:0000256" key="1">
    <source>
        <dbReference type="ARBA" id="ARBA00004448"/>
    </source>
</evidence>
<reference evidence="11" key="1">
    <citation type="submission" date="2020-11" db="EMBL/GenBank/DDBJ databases">
        <authorList>
            <person name="Tran Van P."/>
        </authorList>
    </citation>
    <scope>NUCLEOTIDE SEQUENCE</scope>
</reference>
<keyword evidence="4" id="KW-0812">Transmembrane</keyword>
<evidence type="ECO:0000256" key="3">
    <source>
        <dbReference type="ARBA" id="ARBA00022448"/>
    </source>
</evidence>
<dbReference type="Pfam" id="PF03650">
    <property type="entry name" value="MPC"/>
    <property type="match status" value="1"/>
</dbReference>
<evidence type="ECO:0000256" key="8">
    <source>
        <dbReference type="ARBA" id="ARBA00023136"/>
    </source>
</evidence>
<evidence type="ECO:0000256" key="2">
    <source>
        <dbReference type="ARBA" id="ARBA00006416"/>
    </source>
</evidence>
<organism evidence="11">
    <name type="scientific">Timema tahoe</name>
    <dbReference type="NCBI Taxonomy" id="61484"/>
    <lineage>
        <taxon>Eukaryota</taxon>
        <taxon>Metazoa</taxon>
        <taxon>Ecdysozoa</taxon>
        <taxon>Arthropoda</taxon>
        <taxon>Hexapoda</taxon>
        <taxon>Insecta</taxon>
        <taxon>Pterygota</taxon>
        <taxon>Neoptera</taxon>
        <taxon>Polyneoptera</taxon>
        <taxon>Phasmatodea</taxon>
        <taxon>Timematodea</taxon>
        <taxon>Timematoidea</taxon>
        <taxon>Timematidae</taxon>
        <taxon>Timema</taxon>
    </lineage>
</organism>
<name>A0A7R9ILX1_9NEOP</name>
<keyword evidence="10" id="KW-0732">Signal</keyword>
<keyword evidence="6" id="KW-1133">Transmembrane helix</keyword>
<sequence>MWSERQALLVWLAREAGSLVIAGLSDLSRPAEKLSVPQSAALSATGLVWSRYSMVIIPKNWSLFSVNVFVAATGLYSFGRAVNPVYCESDGLDHVAIEEGNENIAEAFIWLQANVSQRVIKILLTQYHHPGYSRENINTSSPYFTQSTTAFVKQESGHAPLEFASIVPTDANPRRREFSF</sequence>
<evidence type="ECO:0000256" key="7">
    <source>
        <dbReference type="ARBA" id="ARBA00023128"/>
    </source>
</evidence>
<comment type="function">
    <text evidence="9">Mediates the uptake of pyruvate into mitochondria.</text>
</comment>
<evidence type="ECO:0000256" key="6">
    <source>
        <dbReference type="ARBA" id="ARBA00022989"/>
    </source>
</evidence>
<comment type="similarity">
    <text evidence="2 9">Belongs to the mitochondrial pyruvate carrier (MPC) (TC 2.A.105) family.</text>
</comment>